<name>A0ABM8G479_9CELL</name>
<proteinExistence type="predicted"/>
<evidence type="ECO:0000256" key="1">
    <source>
        <dbReference type="SAM" id="MobiDB-lite"/>
    </source>
</evidence>
<keyword evidence="4" id="KW-1185">Reference proteome</keyword>
<protein>
    <submittedName>
        <fullName evidence="3">Uncharacterized protein</fullName>
    </submittedName>
</protein>
<feature type="transmembrane region" description="Helical" evidence="2">
    <location>
        <begin position="41"/>
        <end position="60"/>
    </location>
</feature>
<feature type="region of interest" description="Disordered" evidence="1">
    <location>
        <begin position="181"/>
        <end position="229"/>
    </location>
</feature>
<evidence type="ECO:0000313" key="3">
    <source>
        <dbReference type="EMBL" id="BDZ42907.1"/>
    </source>
</evidence>
<keyword evidence="2" id="KW-1133">Transmembrane helix</keyword>
<evidence type="ECO:0000256" key="2">
    <source>
        <dbReference type="SAM" id="Phobius"/>
    </source>
</evidence>
<keyword evidence="2" id="KW-0812">Transmembrane</keyword>
<sequence>MTVDPPESRRPARRRLPFPRSVRRAVVKGVWRWRSSMQLRVVSITLVVGVVSVAVLGAFLSESIRDGLFKERLSAVDAESARSTAQARTQFEAANPQSSSAVQQLLTDMVLSLQSASAGTRDVFLWRPEGETSTVVDVSTADRYGTVITPEMREATLATADAANEVPQVLQSVAIEIEPGRTRPSCRASWSGRRSTCRARGPSSSTTSTRSSRSRRRSSSSSRPWSSAR</sequence>
<evidence type="ECO:0000313" key="4">
    <source>
        <dbReference type="Proteomes" id="UP001321475"/>
    </source>
</evidence>
<feature type="compositionally biased region" description="Low complexity" evidence="1">
    <location>
        <begin position="198"/>
        <end position="211"/>
    </location>
</feature>
<feature type="compositionally biased region" description="Low complexity" evidence="1">
    <location>
        <begin position="219"/>
        <end position="229"/>
    </location>
</feature>
<gene>
    <name evidence="3" type="ORF">GCM10025865_22060</name>
</gene>
<keyword evidence="2" id="KW-0472">Membrane</keyword>
<accession>A0ABM8G479</accession>
<dbReference type="Proteomes" id="UP001321475">
    <property type="component" value="Chromosome"/>
</dbReference>
<organism evidence="3 4">
    <name type="scientific">Paraoerskovia sediminicola</name>
    <dbReference type="NCBI Taxonomy" id="1138587"/>
    <lineage>
        <taxon>Bacteria</taxon>
        <taxon>Bacillati</taxon>
        <taxon>Actinomycetota</taxon>
        <taxon>Actinomycetes</taxon>
        <taxon>Micrococcales</taxon>
        <taxon>Cellulomonadaceae</taxon>
        <taxon>Paraoerskovia</taxon>
    </lineage>
</organism>
<dbReference type="EMBL" id="AP027729">
    <property type="protein sequence ID" value="BDZ42907.1"/>
    <property type="molecule type" value="Genomic_DNA"/>
</dbReference>
<reference evidence="4" key="1">
    <citation type="journal article" date="2019" name="Int. J. Syst. Evol. Microbiol.">
        <title>The Global Catalogue of Microorganisms (GCM) 10K type strain sequencing project: providing services to taxonomists for standard genome sequencing and annotation.</title>
        <authorList>
            <consortium name="The Broad Institute Genomics Platform"/>
            <consortium name="The Broad Institute Genome Sequencing Center for Infectious Disease"/>
            <person name="Wu L."/>
            <person name="Ma J."/>
        </authorList>
    </citation>
    <scope>NUCLEOTIDE SEQUENCE [LARGE SCALE GENOMIC DNA]</scope>
    <source>
        <strain evidence="4">NBRC 108565</strain>
    </source>
</reference>